<keyword evidence="1" id="KW-0479">Metal-binding</keyword>
<protein>
    <recommendedName>
        <fullName evidence="4">4Fe-4S ferredoxin-type domain-containing protein</fullName>
    </recommendedName>
</protein>
<dbReference type="SUPFAM" id="SSF54862">
    <property type="entry name" value="4Fe-4S ferredoxins"/>
    <property type="match status" value="1"/>
</dbReference>
<dbReference type="InterPro" id="IPR017900">
    <property type="entry name" value="4Fe4S_Fe_S_CS"/>
</dbReference>
<dbReference type="PROSITE" id="PS00198">
    <property type="entry name" value="4FE4S_FER_1"/>
    <property type="match status" value="1"/>
</dbReference>
<dbReference type="Pfam" id="PF07866">
    <property type="entry name" value="DUF1653"/>
    <property type="match status" value="1"/>
</dbReference>
<organism evidence="5 6">
    <name type="scientific">Geotalea uraniireducens</name>
    <dbReference type="NCBI Taxonomy" id="351604"/>
    <lineage>
        <taxon>Bacteria</taxon>
        <taxon>Pseudomonadati</taxon>
        <taxon>Thermodesulfobacteriota</taxon>
        <taxon>Desulfuromonadia</taxon>
        <taxon>Geobacterales</taxon>
        <taxon>Geobacteraceae</taxon>
        <taxon>Geotalea</taxon>
    </lineage>
</organism>
<dbReference type="InterPro" id="IPR023387">
    <property type="entry name" value="DUF1653-like_dom"/>
</dbReference>
<dbReference type="EMBL" id="AP027151">
    <property type="protein sequence ID" value="BDV42993.1"/>
    <property type="molecule type" value="Genomic_DNA"/>
</dbReference>
<dbReference type="Gene3D" id="3.30.70.20">
    <property type="match status" value="1"/>
</dbReference>
<dbReference type="RefSeq" id="WP_282003758.1">
    <property type="nucleotide sequence ID" value="NZ_AP027151.1"/>
</dbReference>
<evidence type="ECO:0000256" key="1">
    <source>
        <dbReference type="ARBA" id="ARBA00022723"/>
    </source>
</evidence>
<evidence type="ECO:0000313" key="6">
    <source>
        <dbReference type="Proteomes" id="UP001317705"/>
    </source>
</evidence>
<sequence>MNDQLQPGIYRHYTGKYCRVLSVARERETGAELVVYTWLAGDRLLRVRPPAQFIETVTVDGRPMPRFVACEGEGAVMVEPARCKGCGRCVAACGNRLLSLESRGGRKVAILGNSERCDRCGRCVAECLFGAISVPAEPVDRP</sequence>
<reference evidence="5 6" key="1">
    <citation type="submission" date="2022-12" db="EMBL/GenBank/DDBJ databases">
        <title>Polyphasic characterization of Geotalea uranireducens NIT-SL11 newly isolated from a complex of sewage sludge and microbially reduced graphene oxide.</title>
        <authorList>
            <person name="Xie L."/>
            <person name="Yoshida N."/>
            <person name="Meng L."/>
        </authorList>
    </citation>
    <scope>NUCLEOTIDE SEQUENCE [LARGE SCALE GENOMIC DNA]</scope>
    <source>
        <strain evidence="5 6">NIT-SL11</strain>
    </source>
</reference>
<evidence type="ECO:0000256" key="3">
    <source>
        <dbReference type="ARBA" id="ARBA00023014"/>
    </source>
</evidence>
<dbReference type="Gene3D" id="2.30.30.320">
    <property type="entry name" value="DUF1653-like domain"/>
    <property type="match status" value="1"/>
</dbReference>
<keyword evidence="3" id="KW-0411">Iron-sulfur</keyword>
<dbReference type="PROSITE" id="PS51379">
    <property type="entry name" value="4FE4S_FER_2"/>
    <property type="match status" value="2"/>
</dbReference>
<dbReference type="InterPro" id="IPR037135">
    <property type="entry name" value="DUF1653-like_dom_sf"/>
</dbReference>
<keyword evidence="6" id="KW-1185">Reference proteome</keyword>
<dbReference type="InterPro" id="IPR017896">
    <property type="entry name" value="4Fe4S_Fe-S-bd"/>
</dbReference>
<feature type="domain" description="4Fe-4S ferredoxin-type" evidence="4">
    <location>
        <begin position="74"/>
        <end position="103"/>
    </location>
</feature>
<accession>A0ABN6VRL2</accession>
<dbReference type="Proteomes" id="UP001317705">
    <property type="component" value="Chromosome"/>
</dbReference>
<feature type="domain" description="4Fe-4S ferredoxin-type" evidence="4">
    <location>
        <begin position="107"/>
        <end position="137"/>
    </location>
</feature>
<name>A0ABN6VRL2_9BACT</name>
<gene>
    <name evidence="5" type="ORF">GURASL_19160</name>
</gene>
<keyword evidence="2" id="KW-0408">Iron</keyword>
<proteinExistence type="predicted"/>
<dbReference type="Pfam" id="PF12838">
    <property type="entry name" value="Fer4_7"/>
    <property type="match status" value="1"/>
</dbReference>
<evidence type="ECO:0000259" key="4">
    <source>
        <dbReference type="PROSITE" id="PS51379"/>
    </source>
</evidence>
<evidence type="ECO:0000313" key="5">
    <source>
        <dbReference type="EMBL" id="BDV42993.1"/>
    </source>
</evidence>
<evidence type="ECO:0000256" key="2">
    <source>
        <dbReference type="ARBA" id="ARBA00023004"/>
    </source>
</evidence>